<dbReference type="eggNOG" id="ENOG502ZR74">
    <property type="taxonomic scope" value="Bacteria"/>
</dbReference>
<dbReference type="Pfam" id="PF22113">
    <property type="entry name" value="Mtrc-MtrF_II-IV_dom"/>
    <property type="match status" value="1"/>
</dbReference>
<dbReference type="Gene3D" id="1.10.1130.10">
    <property type="entry name" value="Flavocytochrome C3, Chain A"/>
    <property type="match status" value="1"/>
</dbReference>
<evidence type="ECO:0000256" key="2">
    <source>
        <dbReference type="SAM" id="SignalP"/>
    </source>
</evidence>
<dbReference type="NCBIfam" id="NF040886">
    <property type="entry name" value="cyt_C_like_Sec"/>
    <property type="match status" value="1"/>
</dbReference>
<evidence type="ECO:0000313" key="5">
    <source>
        <dbReference type="Proteomes" id="UP000002420"/>
    </source>
</evidence>
<keyword evidence="5" id="KW-1185">Reference proteome</keyword>
<evidence type="ECO:0000259" key="3">
    <source>
        <dbReference type="Pfam" id="PF22113"/>
    </source>
</evidence>
<dbReference type="Proteomes" id="UP000002420">
    <property type="component" value="Chromosome"/>
</dbReference>
<organism evidence="4 5">
    <name type="scientific">Trichlorobacter lovleyi (strain ATCC BAA-1151 / DSM 17278 / SZ)</name>
    <name type="common">Geobacter lovleyi</name>
    <dbReference type="NCBI Taxonomy" id="398767"/>
    <lineage>
        <taxon>Bacteria</taxon>
        <taxon>Pseudomonadati</taxon>
        <taxon>Thermodesulfobacteriota</taxon>
        <taxon>Desulfuromonadia</taxon>
        <taxon>Geobacterales</taxon>
        <taxon>Geobacteraceae</taxon>
        <taxon>Trichlorobacter</taxon>
    </lineage>
</organism>
<dbReference type="InterPro" id="IPR036280">
    <property type="entry name" value="Multihaem_cyt_sf"/>
</dbReference>
<keyword evidence="1 2" id="KW-0732">Signal</keyword>
<reference evidence="4 5" key="1">
    <citation type="submission" date="2008-05" db="EMBL/GenBank/DDBJ databases">
        <title>Complete sequence of chromosome of Geobacter lovleyi SZ.</title>
        <authorList>
            <consortium name="US DOE Joint Genome Institute"/>
            <person name="Lucas S."/>
            <person name="Copeland A."/>
            <person name="Lapidus A."/>
            <person name="Glavina del Rio T."/>
            <person name="Dalin E."/>
            <person name="Tice H."/>
            <person name="Bruce D."/>
            <person name="Goodwin L."/>
            <person name="Pitluck S."/>
            <person name="Chertkov O."/>
            <person name="Meincke L."/>
            <person name="Brettin T."/>
            <person name="Detter J.C."/>
            <person name="Han C."/>
            <person name="Tapia R."/>
            <person name="Kuske C.R."/>
            <person name="Schmutz J."/>
            <person name="Larimer F."/>
            <person name="Land M."/>
            <person name="Hauser L."/>
            <person name="Kyrpides N."/>
            <person name="Mikhailova N."/>
            <person name="Sung Y."/>
            <person name="Fletcher K.E."/>
            <person name="Ritalahti K.M."/>
            <person name="Loeffler F.E."/>
            <person name="Richardson P."/>
        </authorList>
    </citation>
    <scope>NUCLEOTIDE SEQUENCE [LARGE SCALE GENOMIC DNA]</scope>
    <source>
        <strain evidence="5">ATCC BAA-1151 / DSM 17278 / SZ</strain>
    </source>
</reference>
<feature type="domain" description="Outer membrane cytochrome MtrC/MtrF-like" evidence="3">
    <location>
        <begin position="109"/>
        <end position="265"/>
    </location>
</feature>
<dbReference type="KEGG" id="glo:Glov_1201"/>
<dbReference type="EMBL" id="CP001089">
    <property type="protein sequence ID" value="ACD94923.1"/>
    <property type="molecule type" value="Genomic_DNA"/>
</dbReference>
<dbReference type="AlphaFoldDB" id="B3E743"/>
<dbReference type="PANTHER" id="PTHR35038">
    <property type="entry name" value="DISSIMILATORY SULFITE REDUCTASE SIRA"/>
    <property type="match status" value="1"/>
</dbReference>
<dbReference type="STRING" id="398767.Glov_1201"/>
<feature type="signal peptide" evidence="2">
    <location>
        <begin position="1"/>
        <end position="20"/>
    </location>
</feature>
<proteinExistence type="predicted"/>
<accession>B3E743</accession>
<dbReference type="HOGENOM" id="CLU_857281_0_0_7"/>
<evidence type="ECO:0000313" key="4">
    <source>
        <dbReference type="EMBL" id="ACD94923.1"/>
    </source>
</evidence>
<dbReference type="InterPro" id="IPR051829">
    <property type="entry name" value="Multiheme_Cytochr_ET"/>
</dbReference>
<evidence type="ECO:0000256" key="1">
    <source>
        <dbReference type="ARBA" id="ARBA00022729"/>
    </source>
</evidence>
<feature type="chain" id="PRO_5002786145" description="Outer membrane cytochrome MtrC/MtrF-like domain-containing protein" evidence="2">
    <location>
        <begin position="21"/>
        <end position="321"/>
    </location>
</feature>
<dbReference type="InterPro" id="IPR054337">
    <property type="entry name" value="Mtrc-MtrF-like_dom_II/IV"/>
</dbReference>
<dbReference type="SUPFAM" id="SSF48695">
    <property type="entry name" value="Multiheme cytochromes"/>
    <property type="match status" value="1"/>
</dbReference>
<dbReference type="OrthoDB" id="9769195at2"/>
<name>B3E743_TRIL1</name>
<gene>
    <name evidence="4" type="ordered locus">Glov_1201</name>
</gene>
<sequence length="321" mass="35160">MHLFRTTVLACLALSTFAVAALAAPVGVGRDATLASQPKANSIAELVARYDSSSCIGCHQQAHDEWAKSIHARSIFGTGRTAATFRTAIINGAMDWPASGVKSPKDVKVEHLQGCTKCHLPQLADATDKVAQEIVTTLWDWDAAIKKEDTDKAEKLEKTLSSLNINCLICHNRNAITHKWSEGYPKKDTVYGSKSGEHMDGKFTKMAKGQIMSESIMCGQCHGQGPNFDQENPTQCATGYASYLMAYIPEGGNKSCQQCHMRESKLGHNMQSYRSKEMAQKAVEMHVETNSVYWRDNTTIRPKAAVRIELTNKAGHGIPDG</sequence>
<protein>
    <recommendedName>
        <fullName evidence="3">Outer membrane cytochrome MtrC/MtrF-like domain-containing protein</fullName>
    </recommendedName>
</protein>